<keyword evidence="2" id="KW-0597">Phosphoprotein</keyword>
<keyword evidence="1" id="KW-0813">Transport</keyword>
<keyword evidence="10" id="KW-1185">Reference proteome</keyword>
<organism evidence="9 10">
    <name type="scientific">[Clostridium] asparagiforme DSM 15981</name>
    <dbReference type="NCBI Taxonomy" id="518636"/>
    <lineage>
        <taxon>Bacteria</taxon>
        <taxon>Bacillati</taxon>
        <taxon>Bacillota</taxon>
        <taxon>Clostridia</taxon>
        <taxon>Lachnospirales</taxon>
        <taxon>Lachnospiraceae</taxon>
        <taxon>Enterocloster</taxon>
    </lineage>
</organism>
<dbReference type="EMBL" id="ACCJ01000425">
    <property type="protein sequence ID" value="EEG52793.1"/>
    <property type="molecule type" value="Genomic_DNA"/>
</dbReference>
<evidence type="ECO:0000256" key="1">
    <source>
        <dbReference type="ARBA" id="ARBA00022448"/>
    </source>
</evidence>
<dbReference type="PROSITE" id="PS51100">
    <property type="entry name" value="PTS_EIIB_TYPE_3"/>
    <property type="match status" value="1"/>
</dbReference>
<keyword evidence="4 9" id="KW-0808">Transferase</keyword>
<dbReference type="HOGENOM" id="CLU_147323_2_1_9"/>
<keyword evidence="6" id="KW-0418">Kinase</keyword>
<dbReference type="PANTHER" id="PTHR34581:SF2">
    <property type="entry name" value="PTS SYSTEM N,N'-DIACETYLCHITOBIOSE-SPECIFIC EIIB COMPONENT"/>
    <property type="match status" value="1"/>
</dbReference>
<reference evidence="9 10" key="1">
    <citation type="submission" date="2009-02" db="EMBL/GenBank/DDBJ databases">
        <title>Draft genome sequence of Clostridium asparagiforme (DSM 15981).</title>
        <authorList>
            <person name="Sudarsanam P."/>
            <person name="Ley R."/>
            <person name="Guruge J."/>
            <person name="Turnbaugh P.J."/>
            <person name="Mahowald M."/>
            <person name="Liep D."/>
            <person name="Gordon J."/>
        </authorList>
    </citation>
    <scope>NUCLEOTIDE SEQUENCE [LARGE SCALE GENOMIC DNA]</scope>
    <source>
        <strain evidence="9 10">DSM 15981</strain>
    </source>
</reference>
<dbReference type="InterPro" id="IPR003501">
    <property type="entry name" value="PTS_EIIB_2/3"/>
</dbReference>
<keyword evidence="3" id="KW-0762">Sugar transport</keyword>
<gene>
    <name evidence="9" type="primary">licB</name>
    <name evidence="9" type="ORF">CLOSTASPAR_05131</name>
</gene>
<evidence type="ECO:0000256" key="6">
    <source>
        <dbReference type="ARBA" id="ARBA00022777"/>
    </source>
</evidence>
<feature type="modified residue" description="Phosphocysteine; by EIIA" evidence="7">
    <location>
        <position position="9"/>
    </location>
</feature>
<dbReference type="AlphaFoldDB" id="C0D784"/>
<dbReference type="Pfam" id="PF02302">
    <property type="entry name" value="PTS_IIB"/>
    <property type="match status" value="1"/>
</dbReference>
<dbReference type="CDD" id="cd05564">
    <property type="entry name" value="PTS_IIB_chitobiose_lichenan"/>
    <property type="match status" value="1"/>
</dbReference>
<dbReference type="InterPro" id="IPR036095">
    <property type="entry name" value="PTS_EIIB-like_sf"/>
</dbReference>
<dbReference type="InterPro" id="IPR051819">
    <property type="entry name" value="PTS_sugar-specific_EIIB"/>
</dbReference>
<dbReference type="GO" id="GO:0016301">
    <property type="term" value="F:kinase activity"/>
    <property type="evidence" value="ECO:0007669"/>
    <property type="project" value="UniProtKB-KW"/>
</dbReference>
<evidence type="ECO:0000259" key="8">
    <source>
        <dbReference type="PROSITE" id="PS51100"/>
    </source>
</evidence>
<evidence type="ECO:0000256" key="4">
    <source>
        <dbReference type="ARBA" id="ARBA00022679"/>
    </source>
</evidence>
<feature type="domain" description="PTS EIIB type-3" evidence="8">
    <location>
        <begin position="2"/>
        <end position="104"/>
    </location>
</feature>
<dbReference type="SUPFAM" id="SSF52794">
    <property type="entry name" value="PTS system IIB component-like"/>
    <property type="match status" value="1"/>
</dbReference>
<evidence type="ECO:0000256" key="5">
    <source>
        <dbReference type="ARBA" id="ARBA00022683"/>
    </source>
</evidence>
<evidence type="ECO:0000256" key="7">
    <source>
        <dbReference type="PROSITE-ProRule" id="PRU00423"/>
    </source>
</evidence>
<dbReference type="Proteomes" id="UP000004756">
    <property type="component" value="Unassembled WGS sequence"/>
</dbReference>
<dbReference type="InterPro" id="IPR013012">
    <property type="entry name" value="PTS_EIIB_3"/>
</dbReference>
<evidence type="ECO:0000313" key="10">
    <source>
        <dbReference type="Proteomes" id="UP000004756"/>
    </source>
</evidence>
<evidence type="ECO:0000256" key="3">
    <source>
        <dbReference type="ARBA" id="ARBA00022597"/>
    </source>
</evidence>
<dbReference type="GO" id="GO:0009401">
    <property type="term" value="P:phosphoenolpyruvate-dependent sugar phosphotransferase system"/>
    <property type="evidence" value="ECO:0007669"/>
    <property type="project" value="UniProtKB-KW"/>
</dbReference>
<evidence type="ECO:0000256" key="2">
    <source>
        <dbReference type="ARBA" id="ARBA00022553"/>
    </source>
</evidence>
<keyword evidence="5" id="KW-0598">Phosphotransferase system</keyword>
<protein>
    <submittedName>
        <fullName evidence="9">Lichenan-specific phosphotransferase enzyme IIB component</fullName>
        <ecNumber evidence="9">2.7.1.69</ecNumber>
    </submittedName>
</protein>
<sequence length="104" mass="11164">MKMNIMLACCAGMSTSLVVSKMEEAARAQGKSDYKIWAVEQGEIEAELGNFDVLLLGPQVRHIMRKVNKIVDGKAPVAVIDPVSYGRCDGAAVLKQAEELAAGK</sequence>
<dbReference type="GO" id="GO:0008982">
    <property type="term" value="F:protein-N(PI)-phosphohistidine-sugar phosphotransferase activity"/>
    <property type="evidence" value="ECO:0007669"/>
    <property type="project" value="InterPro"/>
</dbReference>
<dbReference type="Gene3D" id="3.40.50.2300">
    <property type="match status" value="1"/>
</dbReference>
<accession>C0D784</accession>
<evidence type="ECO:0000313" key="9">
    <source>
        <dbReference type="EMBL" id="EEG52793.1"/>
    </source>
</evidence>
<dbReference type="EC" id="2.7.1.69" evidence="9"/>
<proteinExistence type="predicted"/>
<dbReference type="PANTHER" id="PTHR34581">
    <property type="entry name" value="PTS SYSTEM N,N'-DIACETYLCHITOBIOSE-SPECIFIC EIIB COMPONENT"/>
    <property type="match status" value="1"/>
</dbReference>
<name>C0D784_9FIRM</name>
<comment type="caution">
    <text evidence="9">The sequence shown here is derived from an EMBL/GenBank/DDBJ whole genome shotgun (WGS) entry which is preliminary data.</text>
</comment>